<keyword evidence="8" id="KW-1185">Reference proteome</keyword>
<keyword evidence="4 5" id="KW-0862">Zinc</keyword>
<feature type="binding site" evidence="5">
    <location>
        <position position="237"/>
    </location>
    <ligand>
        <name>Zn(2+)</name>
        <dbReference type="ChEBI" id="CHEBI:29105"/>
    </ligand>
</feature>
<evidence type="ECO:0000256" key="4">
    <source>
        <dbReference type="ARBA" id="ARBA00022833"/>
    </source>
</evidence>
<feature type="binding site" evidence="5">
    <location>
        <position position="302"/>
    </location>
    <ligand>
        <name>Zn(2+)</name>
        <dbReference type="ChEBI" id="CHEBI:29105"/>
    </ligand>
</feature>
<evidence type="ECO:0000313" key="7">
    <source>
        <dbReference type="EMBL" id="MDO7906268.1"/>
    </source>
</evidence>
<dbReference type="InterPro" id="IPR036589">
    <property type="entry name" value="HCY_dom_sf"/>
</dbReference>
<sequence>MSTPSEHPVTNPIQSILQQYPILILDGAMATELERHGANLDDPLWSARVLLEQPDLIYQVHLEYFRAGADCAITASYQATVAGLAARGIPEQDALALIKQTVAIACQARDDFWAENTDKNRPKPLVAASVGPYGAYLADGSEYVGHYGVSDHTLRDFHRPRMEALIQAGADLLAFETIPSFQEAKVLAELLTAYPQAYAWLSFSLSSGQAISDGTPLEVCAETFGSCEQIAAIGINCAPLTIVTEAVTVLRQGTGKPIIVYPNSGETYDANTKTWHGEGACDSIDNKAGEWYEAGARIIGGCCRTTPEQIRGIAEAWRRGSM</sequence>
<dbReference type="PROSITE" id="PS50970">
    <property type="entry name" value="HCY"/>
    <property type="match status" value="1"/>
</dbReference>
<dbReference type="EMBL" id="JAUQTB010000003">
    <property type="protein sequence ID" value="MDO7906268.1"/>
    <property type="molecule type" value="Genomic_DNA"/>
</dbReference>
<protein>
    <submittedName>
        <fullName evidence="7">Homocysteine S-methyltransferase</fullName>
        <ecNumber evidence="7">2.1.1.10</ecNumber>
    </submittedName>
</protein>
<evidence type="ECO:0000256" key="5">
    <source>
        <dbReference type="PROSITE-ProRule" id="PRU00333"/>
    </source>
</evidence>
<dbReference type="InterPro" id="IPR003726">
    <property type="entry name" value="HCY_dom"/>
</dbReference>
<proteinExistence type="predicted"/>
<feature type="binding site" evidence="5">
    <location>
        <position position="303"/>
    </location>
    <ligand>
        <name>Zn(2+)</name>
        <dbReference type="ChEBI" id="CHEBI:29105"/>
    </ligand>
</feature>
<evidence type="ECO:0000259" key="6">
    <source>
        <dbReference type="PROSITE" id="PS50970"/>
    </source>
</evidence>
<comment type="cofactor">
    <cofactor evidence="5">
        <name>Zn(2+)</name>
        <dbReference type="ChEBI" id="CHEBI:29105"/>
    </cofactor>
</comment>
<comment type="caution">
    <text evidence="7">The sequence shown here is derived from an EMBL/GenBank/DDBJ whole genome shotgun (WGS) entry which is preliminary data.</text>
</comment>
<evidence type="ECO:0000256" key="1">
    <source>
        <dbReference type="ARBA" id="ARBA00022603"/>
    </source>
</evidence>
<gene>
    <name evidence="7" type="primary">mmuM</name>
    <name evidence="7" type="ORF">Q5741_07535</name>
</gene>
<dbReference type="GO" id="GO:0032259">
    <property type="term" value="P:methylation"/>
    <property type="evidence" value="ECO:0007669"/>
    <property type="project" value="UniProtKB-KW"/>
</dbReference>
<dbReference type="GO" id="GO:0008168">
    <property type="term" value="F:methyltransferase activity"/>
    <property type="evidence" value="ECO:0007669"/>
    <property type="project" value="UniProtKB-KW"/>
</dbReference>
<reference evidence="7 8" key="1">
    <citation type="submission" date="2023-07" db="EMBL/GenBank/DDBJ databases">
        <title>Paenibacillus sp. JX-17 nov. isolated from soil.</title>
        <authorList>
            <person name="Wan Y."/>
            <person name="Liu B."/>
        </authorList>
    </citation>
    <scope>NUCLEOTIDE SEQUENCE [LARGE SCALE GENOMIC DNA]</scope>
    <source>
        <strain evidence="7 8">JX-17</strain>
    </source>
</reference>
<accession>A0ABT9CF91</accession>
<dbReference type="InterPro" id="IPR017226">
    <property type="entry name" value="BHMT-like"/>
</dbReference>
<dbReference type="Proteomes" id="UP001240171">
    <property type="component" value="Unassembled WGS sequence"/>
</dbReference>
<keyword evidence="3 5" id="KW-0479">Metal-binding</keyword>
<dbReference type="NCBIfam" id="NF007020">
    <property type="entry name" value="PRK09485.1"/>
    <property type="match status" value="1"/>
</dbReference>
<dbReference type="PANTHER" id="PTHR46015:SF1">
    <property type="entry name" value="HOMOCYSTEINE S-METHYLTRANSFERASE-LIKE ISOFORM 1"/>
    <property type="match status" value="1"/>
</dbReference>
<organism evidence="7 8">
    <name type="scientific">Paenibacillus lacisoli</name>
    <dbReference type="NCBI Taxonomy" id="3064525"/>
    <lineage>
        <taxon>Bacteria</taxon>
        <taxon>Bacillati</taxon>
        <taxon>Bacillota</taxon>
        <taxon>Bacilli</taxon>
        <taxon>Bacillales</taxon>
        <taxon>Paenibacillaceae</taxon>
        <taxon>Paenibacillus</taxon>
    </lineage>
</organism>
<keyword evidence="1 5" id="KW-0489">Methyltransferase</keyword>
<feature type="domain" description="Hcy-binding" evidence="6">
    <location>
        <begin position="11"/>
        <end position="317"/>
    </location>
</feature>
<dbReference type="Pfam" id="PF02574">
    <property type="entry name" value="S-methyl_trans"/>
    <property type="match status" value="1"/>
</dbReference>
<evidence type="ECO:0000313" key="8">
    <source>
        <dbReference type="Proteomes" id="UP001240171"/>
    </source>
</evidence>
<dbReference type="PANTHER" id="PTHR46015">
    <property type="entry name" value="ZGC:172121"/>
    <property type="match status" value="1"/>
</dbReference>
<dbReference type="Gene3D" id="3.20.20.330">
    <property type="entry name" value="Homocysteine-binding-like domain"/>
    <property type="match status" value="1"/>
</dbReference>
<dbReference type="EC" id="2.1.1.10" evidence="7"/>
<dbReference type="SUPFAM" id="SSF82282">
    <property type="entry name" value="Homocysteine S-methyltransferase"/>
    <property type="match status" value="1"/>
</dbReference>
<dbReference type="RefSeq" id="WP_305023469.1">
    <property type="nucleotide sequence ID" value="NZ_JAUQTB010000003.1"/>
</dbReference>
<dbReference type="InterPro" id="IPR051486">
    <property type="entry name" value="Hcy_S-methyltransferase"/>
</dbReference>
<evidence type="ECO:0000256" key="3">
    <source>
        <dbReference type="ARBA" id="ARBA00022723"/>
    </source>
</evidence>
<evidence type="ECO:0000256" key="2">
    <source>
        <dbReference type="ARBA" id="ARBA00022679"/>
    </source>
</evidence>
<keyword evidence="2 5" id="KW-0808">Transferase</keyword>
<dbReference type="PIRSF" id="PIRSF037505">
    <property type="entry name" value="Betaine_HMT"/>
    <property type="match status" value="1"/>
</dbReference>
<name>A0ABT9CF91_9BACL</name>